<evidence type="ECO:0000313" key="9">
    <source>
        <dbReference type="EMBL" id="OFD89550.1"/>
    </source>
</evidence>
<evidence type="ECO:0000256" key="6">
    <source>
        <dbReference type="ARBA" id="ARBA00030782"/>
    </source>
</evidence>
<dbReference type="InterPro" id="IPR000909">
    <property type="entry name" value="PLipase_C_PInositol-sp_X_dom"/>
</dbReference>
<keyword evidence="4" id="KW-0442">Lipid degradation</keyword>
<feature type="domain" description="Phosphatidylinositol-specific phospholipase C X" evidence="8">
    <location>
        <begin position="50"/>
        <end position="173"/>
    </location>
</feature>
<evidence type="ECO:0000256" key="7">
    <source>
        <dbReference type="SAM" id="SignalP"/>
    </source>
</evidence>
<comment type="caution">
    <text evidence="9">The sequence shown here is derived from an EMBL/GenBank/DDBJ whole genome shotgun (WGS) entry which is preliminary data.</text>
</comment>
<evidence type="ECO:0000256" key="5">
    <source>
        <dbReference type="ARBA" id="ARBA00030474"/>
    </source>
</evidence>
<dbReference type="EMBL" id="LXLX01000047">
    <property type="protein sequence ID" value="OFD89550.1"/>
    <property type="molecule type" value="Genomic_DNA"/>
</dbReference>
<sequence>MSNKKFILKLFICSTILSTFVFAFNDKQAVAASAGNGLENWSKWMQPIPDNVPLARISIPGTHDSGTFKLQNPIKQVWGMTQEYNFRYQMDHGARIFDIRGRLTDDNTIVLHHGPLYLYVTLHEFINEAKQFLKDNPSETIIMSLKKEYEDMKGAEDSFSSTFEKNIFLILSF</sequence>
<evidence type="ECO:0000259" key="8">
    <source>
        <dbReference type="SMART" id="SM00148"/>
    </source>
</evidence>
<dbReference type="SMART" id="SM00148">
    <property type="entry name" value="PLCXc"/>
    <property type="match status" value="1"/>
</dbReference>
<protein>
    <recommendedName>
        <fullName evidence="3">1-phosphatidylinositol phosphodiesterase</fullName>
        <ecNumber evidence="2">4.6.1.13</ecNumber>
    </recommendedName>
    <alternativeName>
        <fullName evidence="5">Phosphatidylinositol diacylglycerol-lyase</fullName>
    </alternativeName>
    <alternativeName>
        <fullName evidence="6">Phosphatidylinositol-specific phospholipase C</fullName>
    </alternativeName>
</protein>
<gene>
    <name evidence="9" type="ORF">BWGOE11_38510</name>
</gene>
<evidence type="ECO:0000313" key="10">
    <source>
        <dbReference type="Proteomes" id="UP000175835"/>
    </source>
</evidence>
<dbReference type="EC" id="4.6.1.13" evidence="2"/>
<proteinExistence type="predicted"/>
<reference evidence="9 10" key="1">
    <citation type="submission" date="2016-05" db="EMBL/GenBank/DDBJ databases">
        <title>Bacillus thuringiensis and Bacillus weihenstephanensis as novel biocontrol agents of wilt causing Verticillium species.</title>
        <authorList>
            <person name="Hollensteiner J."/>
            <person name="Wemheuer F."/>
            <person name="Harting R."/>
            <person name="Kolarzyk A."/>
            <person name="Diaz-Valerio S."/>
            <person name="Poehlein A."/>
            <person name="Brzuszkiewicz E."/>
            <person name="Nesemann K."/>
            <person name="Braus-Stromeyer S."/>
            <person name="Braus G."/>
            <person name="Daniel R."/>
            <person name="Liesegang H."/>
        </authorList>
    </citation>
    <scope>NUCLEOTIDE SEQUENCE [LARGE SCALE GENOMIC DNA]</scope>
    <source>
        <strain evidence="9 10">GOE11</strain>
    </source>
</reference>
<comment type="catalytic activity">
    <reaction evidence="1">
        <text>a 1,2-diacyl-sn-glycero-3-phospho-(1D-myo-inositol) = 1D-myo-inositol 1,2-cyclic phosphate + a 1,2-diacyl-sn-glycerol</text>
        <dbReference type="Rhea" id="RHEA:17093"/>
        <dbReference type="ChEBI" id="CHEBI:17815"/>
        <dbReference type="ChEBI" id="CHEBI:57880"/>
        <dbReference type="ChEBI" id="CHEBI:58484"/>
        <dbReference type="EC" id="4.6.1.13"/>
    </reaction>
</comment>
<dbReference type="InterPro" id="IPR017946">
    <property type="entry name" value="PLC-like_Pdiesterase_TIM-brl"/>
</dbReference>
<feature type="signal peptide" evidence="7">
    <location>
        <begin position="1"/>
        <end position="23"/>
    </location>
</feature>
<dbReference type="GO" id="GO:0004436">
    <property type="term" value="F:phosphatidylinositol diacylglycerol-lyase activity"/>
    <property type="evidence" value="ECO:0007669"/>
    <property type="project" value="UniProtKB-EC"/>
</dbReference>
<dbReference type="AlphaFoldDB" id="A0A1E8BJY3"/>
<dbReference type="PANTHER" id="PTHR13593">
    <property type="match status" value="1"/>
</dbReference>
<evidence type="ECO:0000256" key="2">
    <source>
        <dbReference type="ARBA" id="ARBA00012581"/>
    </source>
</evidence>
<organism evidence="9 10">
    <name type="scientific">Bacillus mycoides</name>
    <dbReference type="NCBI Taxonomy" id="1405"/>
    <lineage>
        <taxon>Bacteria</taxon>
        <taxon>Bacillati</taxon>
        <taxon>Bacillota</taxon>
        <taxon>Bacilli</taxon>
        <taxon>Bacillales</taxon>
        <taxon>Bacillaceae</taxon>
        <taxon>Bacillus</taxon>
        <taxon>Bacillus cereus group</taxon>
    </lineage>
</organism>
<dbReference type="PROSITE" id="PS50007">
    <property type="entry name" value="PIPLC_X_DOMAIN"/>
    <property type="match status" value="1"/>
</dbReference>
<dbReference type="SUPFAM" id="SSF51695">
    <property type="entry name" value="PLC-like phosphodiesterases"/>
    <property type="match status" value="1"/>
</dbReference>
<dbReference type="GO" id="GO:0008081">
    <property type="term" value="F:phosphoric diester hydrolase activity"/>
    <property type="evidence" value="ECO:0007669"/>
    <property type="project" value="InterPro"/>
</dbReference>
<keyword evidence="7" id="KW-0732">Signal</keyword>
<accession>A0A1E8BJY3</accession>
<dbReference type="GO" id="GO:0016042">
    <property type="term" value="P:lipid catabolic process"/>
    <property type="evidence" value="ECO:0007669"/>
    <property type="project" value="UniProtKB-KW"/>
</dbReference>
<evidence type="ECO:0000256" key="1">
    <source>
        <dbReference type="ARBA" id="ARBA00001316"/>
    </source>
</evidence>
<dbReference type="Gene3D" id="3.20.20.190">
    <property type="entry name" value="Phosphatidylinositol (PI) phosphodiesterase"/>
    <property type="match status" value="1"/>
</dbReference>
<name>A0A1E8BJY3_BACMY</name>
<dbReference type="InterPro" id="IPR051057">
    <property type="entry name" value="PI-PLC_domain"/>
</dbReference>
<dbReference type="PANTHER" id="PTHR13593:SF113">
    <property type="entry name" value="SI:DKEY-266F7.9"/>
    <property type="match status" value="1"/>
</dbReference>
<evidence type="ECO:0000256" key="4">
    <source>
        <dbReference type="ARBA" id="ARBA00022963"/>
    </source>
</evidence>
<dbReference type="Proteomes" id="UP000175835">
    <property type="component" value="Unassembled WGS sequence"/>
</dbReference>
<dbReference type="PATRIC" id="fig|86662.28.peg.3978"/>
<dbReference type="Pfam" id="PF00388">
    <property type="entry name" value="PI-PLC-X"/>
    <property type="match status" value="1"/>
</dbReference>
<keyword evidence="4" id="KW-0443">Lipid metabolism</keyword>
<evidence type="ECO:0000256" key="3">
    <source>
        <dbReference type="ARBA" id="ARBA00019758"/>
    </source>
</evidence>
<feature type="chain" id="PRO_5039541186" description="1-phosphatidylinositol phosphodiesterase" evidence="7">
    <location>
        <begin position="24"/>
        <end position="173"/>
    </location>
</feature>